<dbReference type="Gene3D" id="3.30.450.150">
    <property type="entry name" value="Haem-degrading domain"/>
    <property type="match status" value="1"/>
</dbReference>
<gene>
    <name evidence="1" type="ORF">CQW29_09780</name>
</gene>
<dbReference type="PANTHER" id="PTHR28255">
    <property type="match status" value="1"/>
</dbReference>
<dbReference type="RefSeq" id="WP_105592545.1">
    <property type="nucleotide sequence ID" value="NZ_PDET01000005.1"/>
</dbReference>
<dbReference type="InterPro" id="IPR038084">
    <property type="entry name" value="PduO/GlcC-like_sf"/>
</dbReference>
<dbReference type="EMBL" id="PDET01000005">
    <property type="protein sequence ID" value="PRD15833.1"/>
    <property type="molecule type" value="Genomic_DNA"/>
</dbReference>
<dbReference type="Proteomes" id="UP000239181">
    <property type="component" value="Unassembled WGS sequence"/>
</dbReference>
<reference evidence="1 2" key="1">
    <citation type="submission" date="2017-10" db="EMBL/GenBank/DDBJ databases">
        <title>Draft genome of two endophytic bacteria isolated from 'guarana' Paullinia cupana (Mart.) Ducke.</title>
        <authorList>
            <person name="Siqueira K.A."/>
            <person name="Liotti R.G."/>
            <person name="Mendes T.A."/>
            <person name="Soares M.A."/>
        </authorList>
    </citation>
    <scope>NUCLEOTIDE SEQUENCE [LARGE SCALE GENOMIC DNA]</scope>
    <source>
        <strain evidence="1 2">342</strain>
    </source>
</reference>
<dbReference type="InterPro" id="IPR010371">
    <property type="entry name" value="YBR137W-like"/>
</dbReference>
<dbReference type="PANTHER" id="PTHR28255:SF1">
    <property type="entry name" value="UPF0303 PROTEIN YBR137W"/>
    <property type="match status" value="1"/>
</dbReference>
<dbReference type="PIRSF" id="PIRSF008757">
    <property type="entry name" value="UCP008757"/>
    <property type="match status" value="1"/>
</dbReference>
<dbReference type="InterPro" id="IPR005624">
    <property type="entry name" value="PduO/GlcC-like"/>
</dbReference>
<keyword evidence="2" id="KW-1185">Reference proteome</keyword>
<dbReference type="AlphaFoldDB" id="A0A2S9IDF7"/>
<evidence type="ECO:0008006" key="3">
    <source>
        <dbReference type="Google" id="ProtNLM"/>
    </source>
</evidence>
<dbReference type="NCBIfam" id="NF002696">
    <property type="entry name" value="PRK02487.1-5"/>
    <property type="match status" value="1"/>
</dbReference>
<organism evidence="1 2">
    <name type="scientific">Pantoea coffeiphila</name>
    <dbReference type="NCBI Taxonomy" id="1465635"/>
    <lineage>
        <taxon>Bacteria</taxon>
        <taxon>Pseudomonadati</taxon>
        <taxon>Pseudomonadota</taxon>
        <taxon>Gammaproteobacteria</taxon>
        <taxon>Enterobacterales</taxon>
        <taxon>Erwiniaceae</taxon>
        <taxon>Pantoea</taxon>
    </lineage>
</organism>
<comment type="caution">
    <text evidence="1">The sequence shown here is derived from an EMBL/GenBank/DDBJ whole genome shotgun (WGS) entry which is preliminary data.</text>
</comment>
<sequence length="153" mass="16785">MSAIPSLETLLQQEATVRVSQFDFDTAWKIGSLLRERAVSEKMPVAIEVFAFGQVLFSTSLSGSSAENLEWIARKRHTVLRNAHSSLYTQELNKSQGTPMSEMNYMDPERYTDSGGSFPILLGNGGVIGTVTVSGLPSHEDHALAVWAIQQVL</sequence>
<accession>A0A2S9IDF7</accession>
<dbReference type="Pfam" id="PF03928">
    <property type="entry name" value="HbpS-like"/>
    <property type="match status" value="1"/>
</dbReference>
<proteinExistence type="predicted"/>
<protein>
    <recommendedName>
        <fullName evidence="3">Heme-degrading domain-containing protein</fullName>
    </recommendedName>
</protein>
<dbReference type="OrthoDB" id="9815315at2"/>
<evidence type="ECO:0000313" key="1">
    <source>
        <dbReference type="EMBL" id="PRD15833.1"/>
    </source>
</evidence>
<name>A0A2S9IDF7_9GAMM</name>
<evidence type="ECO:0000313" key="2">
    <source>
        <dbReference type="Proteomes" id="UP000239181"/>
    </source>
</evidence>
<dbReference type="SUPFAM" id="SSF143744">
    <property type="entry name" value="GlcG-like"/>
    <property type="match status" value="1"/>
</dbReference>